<evidence type="ECO:0000313" key="4">
    <source>
        <dbReference type="Proteomes" id="UP000661435"/>
    </source>
</evidence>
<protein>
    <submittedName>
        <fullName evidence="3">Germination protein YpeB</fullName>
    </submittedName>
</protein>
<sequence length="458" mass="48850">MNRRSHWRRRTRIRAASFLTAAFAVVLGFAVQNHMRAQQYQYLLDTGYRHAFAELATAAGELDTALQKASYATTPALFSSLCTQAYGKALSAQMALGELPYGNVELEQTAAFLAKAGDYAMALSRGAYDAQTCTQEERSGLHALAQTASTLADALQSLQSDLDGRTVTLEDLEAVRSRLSGVSGASAPVTAGSAFQTVEADFPEVPALVYDGPFSEHLSNRTPKCLEGLPLAGQDEARAAAAAFLDLRPEIFTLVSDGAGALPTWGFSAAVDGGEVYVEVTKQGAQVLQVTNSRPVSGAALSREAAIQAAAEFLLQRGYANMDHSYSIDLGDVLTVHFAPRQDGVYCYPDLIKVSVALDNGGLIGFQSEGYLMNHRVRDLPAPAVTADQARSAVGDALKVLAHQLAVIPTGGEHEVLCHEFKCETETGSHMLVYLNAATGQEENILLLLEDESGTLTL</sequence>
<dbReference type="InterPro" id="IPR014239">
    <property type="entry name" value="YpeB_PepSY1-2"/>
</dbReference>
<dbReference type="Pfam" id="PF14620">
    <property type="entry name" value="YPEB_PepSY1-2"/>
    <property type="match status" value="1"/>
</dbReference>
<dbReference type="EMBL" id="JACOPP010000001">
    <property type="protein sequence ID" value="MBC5732119.1"/>
    <property type="molecule type" value="Genomic_DNA"/>
</dbReference>
<organism evidence="3 4">
    <name type="scientific">Lawsonibacter hominis</name>
    <dbReference type="NCBI Taxonomy" id="2763053"/>
    <lineage>
        <taxon>Bacteria</taxon>
        <taxon>Bacillati</taxon>
        <taxon>Bacillota</taxon>
        <taxon>Clostridia</taxon>
        <taxon>Eubacteriales</taxon>
        <taxon>Oscillospiraceae</taxon>
        <taxon>Lawsonibacter</taxon>
    </lineage>
</organism>
<dbReference type="Pfam" id="PF20769">
    <property type="entry name" value="YPEB_N"/>
    <property type="match status" value="1"/>
</dbReference>
<accession>A0A8J6JCD5</accession>
<evidence type="ECO:0000259" key="2">
    <source>
        <dbReference type="Pfam" id="PF20769"/>
    </source>
</evidence>
<gene>
    <name evidence="3" type="ORF">H8S57_00050</name>
</gene>
<dbReference type="RefSeq" id="WP_186906084.1">
    <property type="nucleotide sequence ID" value="NZ_JACOPP010000001.1"/>
</dbReference>
<feature type="domain" description="Sporulation protein YpeB PepSY1 and PepSY2" evidence="1">
    <location>
        <begin position="194"/>
        <end position="381"/>
    </location>
</feature>
<proteinExistence type="predicted"/>
<comment type="caution">
    <text evidence="3">The sequence shown here is derived from an EMBL/GenBank/DDBJ whole genome shotgun (WGS) entry which is preliminary data.</text>
</comment>
<dbReference type="AlphaFoldDB" id="A0A8J6JCD5"/>
<name>A0A8J6JCD5_9FIRM</name>
<feature type="domain" description="Sporulation protein YpeB N-terminal" evidence="2">
    <location>
        <begin position="37"/>
        <end position="168"/>
    </location>
</feature>
<dbReference type="Proteomes" id="UP000661435">
    <property type="component" value="Unassembled WGS sequence"/>
</dbReference>
<evidence type="ECO:0000313" key="3">
    <source>
        <dbReference type="EMBL" id="MBC5732119.1"/>
    </source>
</evidence>
<dbReference type="InterPro" id="IPR048402">
    <property type="entry name" value="YpeB_N"/>
</dbReference>
<keyword evidence="4" id="KW-1185">Reference proteome</keyword>
<dbReference type="GO" id="GO:0009847">
    <property type="term" value="P:spore germination"/>
    <property type="evidence" value="ECO:0007669"/>
    <property type="project" value="InterPro"/>
</dbReference>
<reference evidence="3" key="1">
    <citation type="submission" date="2020-08" db="EMBL/GenBank/DDBJ databases">
        <title>Genome public.</title>
        <authorList>
            <person name="Liu C."/>
            <person name="Sun Q."/>
        </authorList>
    </citation>
    <scope>NUCLEOTIDE SEQUENCE</scope>
    <source>
        <strain evidence="3">NSJ-51</strain>
    </source>
</reference>
<evidence type="ECO:0000259" key="1">
    <source>
        <dbReference type="Pfam" id="PF14620"/>
    </source>
</evidence>